<keyword evidence="2" id="KW-0732">Signal</keyword>
<dbReference type="RefSeq" id="XP_025411249.1">
    <property type="nucleotide sequence ID" value="XM_025555464.1"/>
</dbReference>
<evidence type="ECO:0000256" key="1">
    <source>
        <dbReference type="SAM" id="Phobius"/>
    </source>
</evidence>
<reference evidence="4" key="1">
    <citation type="submission" date="2025-08" db="UniProtKB">
        <authorList>
            <consortium name="RefSeq"/>
        </authorList>
    </citation>
    <scope>IDENTIFICATION</scope>
    <source>
        <tissue evidence="4">Whole body</tissue>
    </source>
</reference>
<dbReference type="Proteomes" id="UP000694846">
    <property type="component" value="Unplaced"/>
</dbReference>
<evidence type="ECO:0000256" key="2">
    <source>
        <dbReference type="SAM" id="SignalP"/>
    </source>
</evidence>
<dbReference type="GeneID" id="112684133"/>
<keyword evidence="1" id="KW-0472">Membrane</keyword>
<keyword evidence="3" id="KW-1185">Reference proteome</keyword>
<evidence type="ECO:0000313" key="3">
    <source>
        <dbReference type="Proteomes" id="UP000694846"/>
    </source>
</evidence>
<organism evidence="3 4">
    <name type="scientific">Sipha flava</name>
    <name type="common">yellow sugarcane aphid</name>
    <dbReference type="NCBI Taxonomy" id="143950"/>
    <lineage>
        <taxon>Eukaryota</taxon>
        <taxon>Metazoa</taxon>
        <taxon>Ecdysozoa</taxon>
        <taxon>Arthropoda</taxon>
        <taxon>Hexapoda</taxon>
        <taxon>Insecta</taxon>
        <taxon>Pterygota</taxon>
        <taxon>Neoptera</taxon>
        <taxon>Paraneoptera</taxon>
        <taxon>Hemiptera</taxon>
        <taxon>Sternorrhyncha</taxon>
        <taxon>Aphidomorpha</taxon>
        <taxon>Aphidoidea</taxon>
        <taxon>Aphididae</taxon>
        <taxon>Sipha</taxon>
    </lineage>
</organism>
<name>A0A8B8FK15_9HEMI</name>
<accession>A0A8B8FK15</accession>
<dbReference type="AlphaFoldDB" id="A0A8B8FK15"/>
<dbReference type="PROSITE" id="PS51257">
    <property type="entry name" value="PROKAR_LIPOPROTEIN"/>
    <property type="match status" value="1"/>
</dbReference>
<keyword evidence="1" id="KW-1133">Transmembrane helix</keyword>
<proteinExistence type="predicted"/>
<feature type="transmembrane region" description="Helical" evidence="1">
    <location>
        <begin position="93"/>
        <end position="117"/>
    </location>
</feature>
<feature type="signal peptide" evidence="2">
    <location>
        <begin position="1"/>
        <end position="28"/>
    </location>
</feature>
<keyword evidence="1" id="KW-0812">Transmembrane</keyword>
<sequence length="153" mass="16592">MSASSARCYVPRSVLVAVVAALASCTDAATVMLKIKDNTILRPKGAVDVVDGTATTAMKDGSQAFFSNQNYSNVANITDDDGTSGADEETLSAVWYLAAFGGLVLFFFVVTCSELFFGNPIYTRSAVELPHAGYLRRHTIHFLGWCYEKSNNW</sequence>
<evidence type="ECO:0000313" key="4">
    <source>
        <dbReference type="RefSeq" id="XP_025411249.1"/>
    </source>
</evidence>
<dbReference type="OrthoDB" id="8069116at2759"/>
<feature type="chain" id="PRO_5034972501" evidence="2">
    <location>
        <begin position="29"/>
        <end position="153"/>
    </location>
</feature>
<protein>
    <submittedName>
        <fullName evidence="4">Uncharacterized protein LOC112684133</fullName>
    </submittedName>
</protein>
<gene>
    <name evidence="4" type="primary">LOC112684133</name>
</gene>